<dbReference type="InterPro" id="IPR002347">
    <property type="entry name" value="SDR_fam"/>
</dbReference>
<dbReference type="PANTHER" id="PTHR43180:SF10">
    <property type="entry name" value="NAD(P)-BINDING PROTEIN"/>
    <property type="match status" value="1"/>
</dbReference>
<comment type="similarity">
    <text evidence="1">Belongs to the short-chain dehydrogenases/reductases (SDR) family.</text>
</comment>
<dbReference type="Gene3D" id="3.40.50.720">
    <property type="entry name" value="NAD(P)-binding Rossmann-like Domain"/>
    <property type="match status" value="1"/>
</dbReference>
<sequence>MLDELESGQRNRTCYSFGPKSRRQRLTFAILGKMTALTIEDKDIQSLTGKIVVLTGGSSGIGLATTRLLLKLGASVVSGDINPPPTEHDRLSFIKTNVTQWSDLVALFDHAKEHHGRIDHALANAGVSGRADYLEDKFDESGKLLEPNHQTLDVNLRAVINTAYLGLHHFRHQEPAGGSIVLTASASSIQRFRIADYTTAKHGVLGFMRGMVPNLERSSVPLRINALAPGWTETGMVPKGVIEAAGQATQSPDVVARSMALLMADETYQGKLIYSNEGKYWEIEDAMLKTVVDIMGANDDAVMEKVMKMAAEHGPSGGSLPGSSN</sequence>
<proteinExistence type="inferred from homology"/>
<evidence type="ECO:0000313" key="4">
    <source>
        <dbReference type="Proteomes" id="UP001175353"/>
    </source>
</evidence>
<dbReference type="AlphaFoldDB" id="A0AAN6QVQ1"/>
<dbReference type="Pfam" id="PF00106">
    <property type="entry name" value="adh_short"/>
    <property type="match status" value="1"/>
</dbReference>
<dbReference type="SUPFAM" id="SSF51735">
    <property type="entry name" value="NAD(P)-binding Rossmann-fold domains"/>
    <property type="match status" value="1"/>
</dbReference>
<gene>
    <name evidence="3" type="ORF">LTR91_007576</name>
</gene>
<dbReference type="PRINTS" id="PR00081">
    <property type="entry name" value="GDHRDH"/>
</dbReference>
<dbReference type="PANTHER" id="PTHR43180">
    <property type="entry name" value="3-OXOACYL-(ACYL-CARRIER-PROTEIN) REDUCTASE (AFU_ORTHOLOGUE AFUA_6G11210)"/>
    <property type="match status" value="1"/>
</dbReference>
<protein>
    <submittedName>
        <fullName evidence="3">Uncharacterized protein</fullName>
    </submittedName>
</protein>
<evidence type="ECO:0000313" key="3">
    <source>
        <dbReference type="EMBL" id="KAK0994508.1"/>
    </source>
</evidence>
<keyword evidence="2" id="KW-0560">Oxidoreductase</keyword>
<comment type="caution">
    <text evidence="3">The sequence shown here is derived from an EMBL/GenBank/DDBJ whole genome shotgun (WGS) entry which is preliminary data.</text>
</comment>
<reference evidence="3" key="1">
    <citation type="submission" date="2023-06" db="EMBL/GenBank/DDBJ databases">
        <title>Black Yeasts Isolated from many extreme environments.</title>
        <authorList>
            <person name="Coleine C."/>
            <person name="Stajich J.E."/>
            <person name="Selbmann L."/>
        </authorList>
    </citation>
    <scope>NUCLEOTIDE SEQUENCE</scope>
    <source>
        <strain evidence="3">CCFEE 5200</strain>
    </source>
</reference>
<dbReference type="GO" id="GO:0016491">
    <property type="term" value="F:oxidoreductase activity"/>
    <property type="evidence" value="ECO:0007669"/>
    <property type="project" value="UniProtKB-KW"/>
</dbReference>
<organism evidence="3 4">
    <name type="scientific">Friedmanniomyces endolithicus</name>
    <dbReference type="NCBI Taxonomy" id="329885"/>
    <lineage>
        <taxon>Eukaryota</taxon>
        <taxon>Fungi</taxon>
        <taxon>Dikarya</taxon>
        <taxon>Ascomycota</taxon>
        <taxon>Pezizomycotina</taxon>
        <taxon>Dothideomycetes</taxon>
        <taxon>Dothideomycetidae</taxon>
        <taxon>Mycosphaerellales</taxon>
        <taxon>Teratosphaeriaceae</taxon>
        <taxon>Friedmanniomyces</taxon>
    </lineage>
</organism>
<name>A0AAN6QVQ1_9PEZI</name>
<dbReference type="EMBL" id="JAUJLE010000055">
    <property type="protein sequence ID" value="KAK0994508.1"/>
    <property type="molecule type" value="Genomic_DNA"/>
</dbReference>
<evidence type="ECO:0000256" key="1">
    <source>
        <dbReference type="ARBA" id="ARBA00006484"/>
    </source>
</evidence>
<dbReference type="Proteomes" id="UP001175353">
    <property type="component" value="Unassembled WGS sequence"/>
</dbReference>
<dbReference type="InterPro" id="IPR036291">
    <property type="entry name" value="NAD(P)-bd_dom_sf"/>
</dbReference>
<keyword evidence="4" id="KW-1185">Reference proteome</keyword>
<accession>A0AAN6QVQ1</accession>
<evidence type="ECO:0000256" key="2">
    <source>
        <dbReference type="ARBA" id="ARBA00023002"/>
    </source>
</evidence>